<proteinExistence type="predicted"/>
<evidence type="ECO:0000313" key="1">
    <source>
        <dbReference type="EMBL" id="KAI0045306.1"/>
    </source>
</evidence>
<sequence length="624" mass="66045">MGDKDTHAGPSPFVHRAPSADIHPSPHYSRAPSHYPSFTAPRNAAIPPLAPLDYLQSQRRGSITDPSLHAAAHSRLPRSAVYTAASPDPSFDPPSASREPSSKPAFFGSRPMSPYKFGDASSHSPGHSYTQSPSRRGSLESTAGSSSLPPHHQQGSEGRPHSRASKLRSSQALAHVSGDRDHSESKWPRLQSRQVTSNTYLGEGRPSSMIGQTSQAPRGAESPSLPHGTKRKLSHERGVPTAGGDEIDPQLIGPGVPSSAGVDMEGPSPKRRGSMAGLAQSIFDRRHSLDARVSSAGPQWWPSDRRDSTSSMFSSPSMSYGSPAFSADSSHSHVPGATPAFAMPAMQPADQAQAMQSEGETFDPRGFDPTAVSHIAMTSTMGFSADRRMSVPTNLPSTMPPQPTTSRVLRSRSRPPSRAAGRARGSEQPTGDPSGSQSGGATDSGGPEAGSPQGHSKDSGATPYSRSPELRVSHKLAERKRRKEMKDLFDELRDQLPADRGMKASKWEILSKAVDFIVQLKTGQQDMGREIEMLRHELESVRHGMPPFGTGAPHPGMYPPVLPGHFPPTGPSMPAPLVPPSQTGAPHPPPPPSRPGSSTPAGEPPQPPQNISGSSDSAGGVETS</sequence>
<dbReference type="EMBL" id="MU275955">
    <property type="protein sequence ID" value="KAI0045306.1"/>
    <property type="molecule type" value="Genomic_DNA"/>
</dbReference>
<dbReference type="Proteomes" id="UP000814033">
    <property type="component" value="Unassembled WGS sequence"/>
</dbReference>
<gene>
    <name evidence="1" type="ORF">FA95DRAFT_1561258</name>
</gene>
<name>A0ACB8RNN3_9AGAM</name>
<accession>A0ACB8RNN3</accession>
<keyword evidence="2" id="KW-1185">Reference proteome</keyword>
<evidence type="ECO:0000313" key="2">
    <source>
        <dbReference type="Proteomes" id="UP000814033"/>
    </source>
</evidence>
<reference evidence="1" key="2">
    <citation type="journal article" date="2022" name="New Phytol.">
        <title>Evolutionary transition to the ectomycorrhizal habit in the genomes of a hyperdiverse lineage of mushroom-forming fungi.</title>
        <authorList>
            <person name="Looney B."/>
            <person name="Miyauchi S."/>
            <person name="Morin E."/>
            <person name="Drula E."/>
            <person name="Courty P.E."/>
            <person name="Kohler A."/>
            <person name="Kuo A."/>
            <person name="LaButti K."/>
            <person name="Pangilinan J."/>
            <person name="Lipzen A."/>
            <person name="Riley R."/>
            <person name="Andreopoulos W."/>
            <person name="He G."/>
            <person name="Johnson J."/>
            <person name="Nolan M."/>
            <person name="Tritt A."/>
            <person name="Barry K.W."/>
            <person name="Grigoriev I.V."/>
            <person name="Nagy L.G."/>
            <person name="Hibbett D."/>
            <person name="Henrissat B."/>
            <person name="Matheny P.B."/>
            <person name="Labbe J."/>
            <person name="Martin F.M."/>
        </authorList>
    </citation>
    <scope>NUCLEOTIDE SEQUENCE</scope>
    <source>
        <strain evidence="1">FP105234-sp</strain>
    </source>
</reference>
<comment type="caution">
    <text evidence="1">The sequence shown here is derived from an EMBL/GenBank/DDBJ whole genome shotgun (WGS) entry which is preliminary data.</text>
</comment>
<reference evidence="1" key="1">
    <citation type="submission" date="2021-02" db="EMBL/GenBank/DDBJ databases">
        <authorList>
            <consortium name="DOE Joint Genome Institute"/>
            <person name="Ahrendt S."/>
            <person name="Looney B.P."/>
            <person name="Miyauchi S."/>
            <person name="Morin E."/>
            <person name="Drula E."/>
            <person name="Courty P.E."/>
            <person name="Chicoki N."/>
            <person name="Fauchery L."/>
            <person name="Kohler A."/>
            <person name="Kuo A."/>
            <person name="Labutti K."/>
            <person name="Pangilinan J."/>
            <person name="Lipzen A."/>
            <person name="Riley R."/>
            <person name="Andreopoulos W."/>
            <person name="He G."/>
            <person name="Johnson J."/>
            <person name="Barry K.W."/>
            <person name="Grigoriev I.V."/>
            <person name="Nagy L."/>
            <person name="Hibbett D."/>
            <person name="Henrissat B."/>
            <person name="Matheny P.B."/>
            <person name="Labbe J."/>
            <person name="Martin F."/>
        </authorList>
    </citation>
    <scope>NUCLEOTIDE SEQUENCE</scope>
    <source>
        <strain evidence="1">FP105234-sp</strain>
    </source>
</reference>
<organism evidence="1 2">
    <name type="scientific">Auriscalpium vulgare</name>
    <dbReference type="NCBI Taxonomy" id="40419"/>
    <lineage>
        <taxon>Eukaryota</taxon>
        <taxon>Fungi</taxon>
        <taxon>Dikarya</taxon>
        <taxon>Basidiomycota</taxon>
        <taxon>Agaricomycotina</taxon>
        <taxon>Agaricomycetes</taxon>
        <taxon>Russulales</taxon>
        <taxon>Auriscalpiaceae</taxon>
        <taxon>Auriscalpium</taxon>
    </lineage>
</organism>
<protein>
    <submittedName>
        <fullName evidence="1">Uncharacterized protein</fullName>
    </submittedName>
</protein>